<keyword evidence="2" id="KW-0812">Transmembrane</keyword>
<keyword evidence="2" id="KW-1133">Transmembrane helix</keyword>
<feature type="compositionally biased region" description="Basic and acidic residues" evidence="1">
    <location>
        <begin position="363"/>
        <end position="397"/>
    </location>
</feature>
<organism evidence="3 4">
    <name type="scientific">Cylicocyclus nassatus</name>
    <name type="common">Nematode worm</name>
    <dbReference type="NCBI Taxonomy" id="53992"/>
    <lineage>
        <taxon>Eukaryota</taxon>
        <taxon>Metazoa</taxon>
        <taxon>Ecdysozoa</taxon>
        <taxon>Nematoda</taxon>
        <taxon>Chromadorea</taxon>
        <taxon>Rhabditida</taxon>
        <taxon>Rhabditina</taxon>
        <taxon>Rhabditomorpha</taxon>
        <taxon>Strongyloidea</taxon>
        <taxon>Strongylidae</taxon>
        <taxon>Cylicocyclus</taxon>
    </lineage>
</organism>
<protein>
    <submittedName>
        <fullName evidence="3">Uncharacterized protein</fullName>
    </submittedName>
</protein>
<gene>
    <name evidence="3" type="ORF">CYNAS_LOCUS1176</name>
</gene>
<accession>A0AA36GFL0</accession>
<comment type="caution">
    <text evidence="3">The sequence shown here is derived from an EMBL/GenBank/DDBJ whole genome shotgun (WGS) entry which is preliminary data.</text>
</comment>
<dbReference type="Proteomes" id="UP001176961">
    <property type="component" value="Unassembled WGS sequence"/>
</dbReference>
<feature type="region of interest" description="Disordered" evidence="1">
    <location>
        <begin position="282"/>
        <end position="309"/>
    </location>
</feature>
<feature type="compositionally biased region" description="Basic and acidic residues" evidence="1">
    <location>
        <begin position="298"/>
        <end position="309"/>
    </location>
</feature>
<keyword evidence="4" id="KW-1185">Reference proteome</keyword>
<dbReference type="EMBL" id="CATQJL010000001">
    <property type="protein sequence ID" value="CAJ0589193.1"/>
    <property type="molecule type" value="Genomic_DNA"/>
</dbReference>
<feature type="region of interest" description="Disordered" evidence="1">
    <location>
        <begin position="349"/>
        <end position="403"/>
    </location>
</feature>
<evidence type="ECO:0000313" key="3">
    <source>
        <dbReference type="EMBL" id="CAJ0589193.1"/>
    </source>
</evidence>
<keyword evidence="2" id="KW-0472">Membrane</keyword>
<reference evidence="3" key="1">
    <citation type="submission" date="2023-07" db="EMBL/GenBank/DDBJ databases">
        <authorList>
            <consortium name="CYATHOMIX"/>
        </authorList>
    </citation>
    <scope>NUCLEOTIDE SEQUENCE</scope>
    <source>
        <strain evidence="3">N/A</strain>
    </source>
</reference>
<evidence type="ECO:0000256" key="1">
    <source>
        <dbReference type="SAM" id="MobiDB-lite"/>
    </source>
</evidence>
<dbReference type="AlphaFoldDB" id="A0AA36GFL0"/>
<feature type="compositionally biased region" description="Basic residues" evidence="1">
    <location>
        <begin position="349"/>
        <end position="362"/>
    </location>
</feature>
<name>A0AA36GFL0_CYLNA</name>
<proteinExistence type="predicted"/>
<evidence type="ECO:0000313" key="4">
    <source>
        <dbReference type="Proteomes" id="UP001176961"/>
    </source>
</evidence>
<sequence length="403" mass="44317">MIHSMQLSVAVAATLPILFVSAITCYVGFEGQRLRLRNYVSELLLFYSSEKMQLFDSQTKSCGYETNMPCNFTQNIGEVLRGRKAYNFFGDLKKQANTCYNKENRAFCVCNTADKCNGNFTLWLSLWKNTTHTNTTLRDCVIAHVLQKQNLDHRDFTTLPTTHVSQVTTISASTTTTVAVPTSTVTERIVTTENASTMALATTPTSETVSEKMVTTASKMLSAALPTSKTITEGIDALKTTAVTEKTSEAVTEGKMTRVDATTATTVTATTSLKLETLRVKTGEPTQVTKPRIGKSGGAEKRKASNAESRKGSSLNSFIMLIIIIGMVIIVFLVLPIAIAFAIAKKRKRMRETTKKAKRGPIKSKETMKPEAKTGPSKSRESLEKMRIVKKSKESAEKLSIPY</sequence>
<feature type="transmembrane region" description="Helical" evidence="2">
    <location>
        <begin position="318"/>
        <end position="344"/>
    </location>
</feature>
<evidence type="ECO:0000256" key="2">
    <source>
        <dbReference type="SAM" id="Phobius"/>
    </source>
</evidence>